<dbReference type="InterPro" id="IPR012373">
    <property type="entry name" value="Ferrdict_sens_TM"/>
</dbReference>
<gene>
    <name evidence="3" type="ORF">GJU39_06125</name>
</gene>
<dbReference type="RefSeq" id="WP_154279819.1">
    <property type="nucleotide sequence ID" value="NZ_JBHUJQ010000001.1"/>
</dbReference>
<evidence type="ECO:0000259" key="2">
    <source>
        <dbReference type="Pfam" id="PF16344"/>
    </source>
</evidence>
<reference evidence="3 4" key="1">
    <citation type="submission" date="2019-11" db="EMBL/GenBank/DDBJ databases">
        <title>Pedobacter petrophilus genome.</title>
        <authorList>
            <person name="Feldbauer M.J."/>
            <person name="Newman J.D."/>
        </authorList>
    </citation>
    <scope>NUCLEOTIDE SEQUENCE [LARGE SCALE GENOMIC DNA]</scope>
    <source>
        <strain evidence="3 4">LMG 29686</strain>
    </source>
</reference>
<dbReference type="OrthoDB" id="1452822at2"/>
<dbReference type="PIRSF" id="PIRSF018266">
    <property type="entry name" value="FecR"/>
    <property type="match status" value="1"/>
</dbReference>
<dbReference type="Pfam" id="PF16344">
    <property type="entry name" value="FecR_C"/>
    <property type="match status" value="1"/>
</dbReference>
<name>A0A7K0FWD3_9SPHI</name>
<keyword evidence="4" id="KW-1185">Reference proteome</keyword>
<dbReference type="Pfam" id="PF04773">
    <property type="entry name" value="FecR"/>
    <property type="match status" value="1"/>
</dbReference>
<evidence type="ECO:0000313" key="4">
    <source>
        <dbReference type="Proteomes" id="UP000487757"/>
    </source>
</evidence>
<dbReference type="PANTHER" id="PTHR30273">
    <property type="entry name" value="PERIPLASMIC SIGNAL SENSOR AND SIGMA FACTOR ACTIVATOR FECR-RELATED"/>
    <property type="match status" value="1"/>
</dbReference>
<feature type="domain" description="FecR protein" evidence="1">
    <location>
        <begin position="107"/>
        <end position="202"/>
    </location>
</feature>
<evidence type="ECO:0000259" key="1">
    <source>
        <dbReference type="Pfam" id="PF04773"/>
    </source>
</evidence>
<dbReference type="Gene3D" id="2.60.120.1440">
    <property type="match status" value="1"/>
</dbReference>
<dbReference type="Gene3D" id="3.55.50.30">
    <property type="match status" value="1"/>
</dbReference>
<protein>
    <submittedName>
        <fullName evidence="3">DUF4974 domain-containing protein</fullName>
    </submittedName>
</protein>
<comment type="caution">
    <text evidence="3">The sequence shown here is derived from an EMBL/GenBank/DDBJ whole genome shotgun (WGS) entry which is preliminary data.</text>
</comment>
<sequence>MSEEKAKQLLEKYANGEASPEECSVVENWYLNLDADPKVIPAKQKVFIREAMLQDIKKAVANQTVRKLYLISKGIKIAATILVVAAVSFSIWKLNGQSKNAAEQITTSTHAGERKKIILSDGSEITLAPLAKIIYPAKFNSHSREISLIEGEAFFSIAHEEKRTFQVKLPSQLKVTVLGTSFLIRAYRANAHVEVAVSTGKVAIRNKSILLGTLVKNQKLQFNKVTGKSILKVIQHTRPVKIQFAGATLQQVIQRMEYTYNIKILLNDKAIADLKTTATFNSEQRPEEILDLICSLHHLKFGSDQNHQTFKIYK</sequence>
<dbReference type="InterPro" id="IPR006860">
    <property type="entry name" value="FecR"/>
</dbReference>
<proteinExistence type="predicted"/>
<feature type="domain" description="Protein FecR C-terminal" evidence="2">
    <location>
        <begin position="242"/>
        <end position="306"/>
    </location>
</feature>
<dbReference type="PANTHER" id="PTHR30273:SF2">
    <property type="entry name" value="PROTEIN FECR"/>
    <property type="match status" value="1"/>
</dbReference>
<dbReference type="GO" id="GO:0016989">
    <property type="term" value="F:sigma factor antagonist activity"/>
    <property type="evidence" value="ECO:0007669"/>
    <property type="project" value="TreeGrafter"/>
</dbReference>
<evidence type="ECO:0000313" key="3">
    <source>
        <dbReference type="EMBL" id="MRX75662.1"/>
    </source>
</evidence>
<dbReference type="AlphaFoldDB" id="A0A7K0FWD3"/>
<dbReference type="Proteomes" id="UP000487757">
    <property type="component" value="Unassembled WGS sequence"/>
</dbReference>
<accession>A0A7K0FWD3</accession>
<organism evidence="3 4">
    <name type="scientific">Pedobacter petrophilus</name>
    <dbReference type="NCBI Taxonomy" id="1908241"/>
    <lineage>
        <taxon>Bacteria</taxon>
        <taxon>Pseudomonadati</taxon>
        <taxon>Bacteroidota</taxon>
        <taxon>Sphingobacteriia</taxon>
        <taxon>Sphingobacteriales</taxon>
        <taxon>Sphingobacteriaceae</taxon>
        <taxon>Pedobacter</taxon>
    </lineage>
</organism>
<dbReference type="InterPro" id="IPR032508">
    <property type="entry name" value="FecR_C"/>
</dbReference>
<dbReference type="EMBL" id="WKKH01000006">
    <property type="protein sequence ID" value="MRX75662.1"/>
    <property type="molecule type" value="Genomic_DNA"/>
</dbReference>